<dbReference type="InterPro" id="IPR050516">
    <property type="entry name" value="Olfactory_GPCR"/>
</dbReference>
<dbReference type="PANTHER" id="PTHR26452">
    <property type="entry name" value="OLFACTORY RECEPTOR"/>
    <property type="match status" value="1"/>
</dbReference>
<comment type="similarity">
    <text evidence="11">Belongs to the G-protein coupled receptor 1 family.</text>
</comment>
<evidence type="ECO:0000256" key="9">
    <source>
        <dbReference type="ARBA" id="ARBA00023170"/>
    </source>
</evidence>
<dbReference type="InterPro" id="IPR017452">
    <property type="entry name" value="GPCR_Rhodpsn_7TM"/>
</dbReference>
<dbReference type="PROSITE" id="PS00237">
    <property type="entry name" value="G_PROTEIN_RECEP_F1_1"/>
    <property type="match status" value="1"/>
</dbReference>
<feature type="transmembrane region" description="Helical" evidence="12">
    <location>
        <begin position="197"/>
        <end position="221"/>
    </location>
</feature>
<dbReference type="FunFam" id="1.20.1070.10:FF:000001">
    <property type="entry name" value="Olfactory receptor"/>
    <property type="match status" value="1"/>
</dbReference>
<dbReference type="Proteomes" id="UP000824782">
    <property type="component" value="Unassembled WGS sequence"/>
</dbReference>
<feature type="transmembrane region" description="Helical" evidence="12">
    <location>
        <begin position="102"/>
        <end position="120"/>
    </location>
</feature>
<dbReference type="GO" id="GO:0004930">
    <property type="term" value="F:G protein-coupled receptor activity"/>
    <property type="evidence" value="ECO:0007669"/>
    <property type="project" value="UniProtKB-KW"/>
</dbReference>
<dbReference type="CDD" id="cd13954">
    <property type="entry name" value="7tmA_OR"/>
    <property type="match status" value="1"/>
</dbReference>
<comment type="caution">
    <text evidence="14">The sequence shown here is derived from an EMBL/GenBank/DDBJ whole genome shotgun (WGS) entry which is preliminary data.</text>
</comment>
<keyword evidence="9 11" id="KW-0675">Receptor</keyword>
<evidence type="ECO:0000256" key="2">
    <source>
        <dbReference type="ARBA" id="ARBA00022475"/>
    </source>
</evidence>
<keyword evidence="6 12" id="KW-1133">Transmembrane helix</keyword>
<dbReference type="SUPFAM" id="SSF81321">
    <property type="entry name" value="Family A G protein-coupled receptor-like"/>
    <property type="match status" value="1"/>
</dbReference>
<keyword evidence="4 11" id="KW-0812">Transmembrane</keyword>
<dbReference type="EMBL" id="WNYA01022993">
    <property type="protein sequence ID" value="KAG8538225.1"/>
    <property type="molecule type" value="Genomic_DNA"/>
</dbReference>
<gene>
    <name evidence="14" type="ORF">GDO81_023074</name>
</gene>
<proteinExistence type="inferred from homology"/>
<dbReference type="PROSITE" id="PS50262">
    <property type="entry name" value="G_PROTEIN_RECEP_F1_2"/>
    <property type="match status" value="1"/>
</dbReference>
<dbReference type="GO" id="GO:0004984">
    <property type="term" value="F:olfactory receptor activity"/>
    <property type="evidence" value="ECO:0007669"/>
    <property type="project" value="InterPro"/>
</dbReference>
<evidence type="ECO:0000313" key="15">
    <source>
        <dbReference type="Proteomes" id="UP000824782"/>
    </source>
</evidence>
<feature type="transmembrane region" description="Helical" evidence="12">
    <location>
        <begin position="60"/>
        <end position="82"/>
    </location>
</feature>
<feature type="transmembrane region" description="Helical" evidence="12">
    <location>
        <begin position="25"/>
        <end position="48"/>
    </location>
</feature>
<feature type="transmembrane region" description="Helical" evidence="12">
    <location>
        <begin position="242"/>
        <end position="260"/>
    </location>
</feature>
<keyword evidence="7 11" id="KW-0297">G-protein coupled receptor</keyword>
<keyword evidence="2 12" id="KW-1003">Cell membrane</keyword>
<evidence type="ECO:0000313" key="14">
    <source>
        <dbReference type="EMBL" id="KAG8538225.1"/>
    </source>
</evidence>
<feature type="domain" description="G-protein coupled receptors family 1 profile" evidence="13">
    <location>
        <begin position="41"/>
        <end position="294"/>
    </location>
</feature>
<dbReference type="InterPro" id="IPR000725">
    <property type="entry name" value="Olfact_rcpt"/>
</dbReference>
<sequence length="315" mass="35609">MEERNQTISQRFILLGLSNVPHLQVFYFTMLLIMYVLMVSGNLLLFIVVRISPRLHSPMYFFLTNLSIIDISLSSSIVPVLLMNTLTKDRSISSLGCATQMYVSIALGATECILLAVMAYDRFVAICRPLHYNSIMSKMFCLKLSIGSWSVGFVNAFIQVSLTFQLPFCNCPYVNHYFCEVPAMVQISCGDTFINELYTYVTGGIIAMFSFLLTLISYAHIIFKIQKIKSSHGKQKSFSTCGSHLTVVTLYYGPIMFIYLRSHSKENLGDSYKTDKVVSILYTAVTPMLNPFIYSIRNKDVLSNLMNKCKGNQCP</sequence>
<evidence type="ECO:0000256" key="10">
    <source>
        <dbReference type="ARBA" id="ARBA00023224"/>
    </source>
</evidence>
<feature type="transmembrane region" description="Helical" evidence="12">
    <location>
        <begin position="280"/>
        <end position="296"/>
    </location>
</feature>
<evidence type="ECO:0000256" key="11">
    <source>
        <dbReference type="RuleBase" id="RU000688"/>
    </source>
</evidence>
<comment type="subcellular location">
    <subcellularLocation>
        <location evidence="1 12">Cell membrane</location>
        <topology evidence="1 12">Multi-pass membrane protein</topology>
    </subcellularLocation>
</comment>
<dbReference type="PRINTS" id="PR00245">
    <property type="entry name" value="OLFACTORYR"/>
</dbReference>
<keyword evidence="8 12" id="KW-0472">Membrane</keyword>
<keyword evidence="5 12" id="KW-0552">Olfaction</keyword>
<evidence type="ECO:0000256" key="5">
    <source>
        <dbReference type="ARBA" id="ARBA00022725"/>
    </source>
</evidence>
<keyword evidence="3 12" id="KW-0716">Sensory transduction</keyword>
<accession>A0AAV6YR66</accession>
<keyword evidence="10 11" id="KW-0807">Transducer</keyword>
<dbReference type="Pfam" id="PF13853">
    <property type="entry name" value="7tm_4"/>
    <property type="match status" value="1"/>
</dbReference>
<dbReference type="InterPro" id="IPR000276">
    <property type="entry name" value="GPCR_Rhodpsn"/>
</dbReference>
<dbReference type="Gene3D" id="1.20.1070.10">
    <property type="entry name" value="Rhodopsin 7-helix transmembrane proteins"/>
    <property type="match status" value="1"/>
</dbReference>
<evidence type="ECO:0000259" key="13">
    <source>
        <dbReference type="PROSITE" id="PS50262"/>
    </source>
</evidence>
<dbReference type="PRINTS" id="PR00237">
    <property type="entry name" value="GPCRRHODOPSN"/>
</dbReference>
<feature type="transmembrane region" description="Helical" evidence="12">
    <location>
        <begin position="140"/>
        <end position="158"/>
    </location>
</feature>
<protein>
    <recommendedName>
        <fullName evidence="12">Olfactory receptor</fullName>
    </recommendedName>
</protein>
<evidence type="ECO:0000256" key="1">
    <source>
        <dbReference type="ARBA" id="ARBA00004651"/>
    </source>
</evidence>
<dbReference type="GO" id="GO:0005886">
    <property type="term" value="C:plasma membrane"/>
    <property type="evidence" value="ECO:0007669"/>
    <property type="project" value="UniProtKB-SubCell"/>
</dbReference>
<evidence type="ECO:0000256" key="3">
    <source>
        <dbReference type="ARBA" id="ARBA00022606"/>
    </source>
</evidence>
<keyword evidence="15" id="KW-1185">Reference proteome</keyword>
<dbReference type="AlphaFoldDB" id="A0AAV6YR66"/>
<evidence type="ECO:0000256" key="6">
    <source>
        <dbReference type="ARBA" id="ARBA00022989"/>
    </source>
</evidence>
<evidence type="ECO:0000256" key="12">
    <source>
        <dbReference type="RuleBase" id="RU363047"/>
    </source>
</evidence>
<name>A0AAV6YR66_ENGPU</name>
<organism evidence="14 15">
    <name type="scientific">Engystomops pustulosus</name>
    <name type="common">Tungara frog</name>
    <name type="synonym">Physalaemus pustulosus</name>
    <dbReference type="NCBI Taxonomy" id="76066"/>
    <lineage>
        <taxon>Eukaryota</taxon>
        <taxon>Metazoa</taxon>
        <taxon>Chordata</taxon>
        <taxon>Craniata</taxon>
        <taxon>Vertebrata</taxon>
        <taxon>Euteleostomi</taxon>
        <taxon>Amphibia</taxon>
        <taxon>Batrachia</taxon>
        <taxon>Anura</taxon>
        <taxon>Neobatrachia</taxon>
        <taxon>Hyloidea</taxon>
        <taxon>Leptodactylidae</taxon>
        <taxon>Leiuperinae</taxon>
        <taxon>Engystomops</taxon>
    </lineage>
</organism>
<evidence type="ECO:0000256" key="4">
    <source>
        <dbReference type="ARBA" id="ARBA00022692"/>
    </source>
</evidence>
<evidence type="ECO:0000256" key="7">
    <source>
        <dbReference type="ARBA" id="ARBA00023040"/>
    </source>
</evidence>
<reference evidence="14" key="1">
    <citation type="thesis" date="2020" institute="ProQuest LLC" country="789 East Eisenhower Parkway, Ann Arbor, MI, USA">
        <title>Comparative Genomics and Chromosome Evolution.</title>
        <authorList>
            <person name="Mudd A.B."/>
        </authorList>
    </citation>
    <scope>NUCLEOTIDE SEQUENCE</scope>
    <source>
        <strain evidence="14">237g6f4</strain>
        <tissue evidence="14">Blood</tissue>
    </source>
</reference>
<evidence type="ECO:0000256" key="8">
    <source>
        <dbReference type="ARBA" id="ARBA00023136"/>
    </source>
</evidence>